<dbReference type="eggNOG" id="COG1073">
    <property type="taxonomic scope" value="Bacteria"/>
</dbReference>
<dbReference type="Proteomes" id="UP000185494">
    <property type="component" value="Chromosome 1"/>
</dbReference>
<evidence type="ECO:0000313" key="3">
    <source>
        <dbReference type="EMBL" id="APT56917.1"/>
    </source>
</evidence>
<reference evidence="3 4" key="1">
    <citation type="submission" date="2016-05" db="EMBL/GenBank/DDBJ databases">
        <title>Complete Genome and Methylome Analysis of Psychrotrophic Bacterial Isolates from Antarctic Lake Untersee.</title>
        <authorList>
            <person name="Fomenkov A."/>
            <person name="Akimov V.N."/>
            <person name="Vasilyeva L.V."/>
            <person name="Andersen D."/>
            <person name="Vincze T."/>
            <person name="Roberts R.J."/>
        </authorList>
    </citation>
    <scope>NUCLEOTIDE SEQUENCE [LARGE SCALE GENOMIC DNA]</scope>
    <source>
        <strain evidence="3 4">U14-5</strain>
    </source>
</reference>
<dbReference type="KEGG" id="rgi:RGI145_07225"/>
<dbReference type="EMBL" id="CP015583">
    <property type="protein sequence ID" value="APT56917.1"/>
    <property type="molecule type" value="Genomic_DNA"/>
</dbReference>
<accession>A0A1L7ADN9</accession>
<dbReference type="AlphaFoldDB" id="A0A1L7ADN9"/>
<dbReference type="SUPFAM" id="SSF53474">
    <property type="entry name" value="alpha/beta-Hydrolases"/>
    <property type="match status" value="1"/>
</dbReference>
<evidence type="ECO:0000256" key="1">
    <source>
        <dbReference type="ARBA" id="ARBA00022801"/>
    </source>
</evidence>
<dbReference type="RefSeq" id="WP_075797834.1">
    <property type="nucleotide sequence ID" value="NZ_CP015583.1"/>
</dbReference>
<dbReference type="GO" id="GO:0016787">
    <property type="term" value="F:hydrolase activity"/>
    <property type="evidence" value="ECO:0007669"/>
    <property type="project" value="UniProtKB-KW"/>
</dbReference>
<dbReference type="InterPro" id="IPR022742">
    <property type="entry name" value="Hydrolase_4"/>
</dbReference>
<evidence type="ECO:0000259" key="2">
    <source>
        <dbReference type="Pfam" id="PF12146"/>
    </source>
</evidence>
<evidence type="ECO:0000313" key="4">
    <source>
        <dbReference type="Proteomes" id="UP000185494"/>
    </source>
</evidence>
<feature type="domain" description="Serine aminopeptidase S33" evidence="2">
    <location>
        <begin position="27"/>
        <end position="133"/>
    </location>
</feature>
<sequence>MMEEFGRLDRGDGVELAWAALQGTGPTVVFLGGYHSDMEGTKALYLRERCSERGQAYLRLDYSGHGSSGGRFEDGTISQWTRDAAAVIDARAPEEPLILVGSSMGGWIALLLARLWGEERVHGVLGIAAAPDFTEALIPQELTEEDRLALARDGVTYRPSDYGDPMPFTAALLEDGRNNLLLGQPLGYTNPVKLLQGMEDAEVPWRHALRIVETVESPAVSLTLVKDGDHRLSRPGDLALLWRSLNGLLRPEGA</sequence>
<dbReference type="PANTHER" id="PTHR16138:SF7">
    <property type="entry name" value="PALMITOYL-PROTEIN THIOESTERASE ABHD10, MITOCHONDRIAL"/>
    <property type="match status" value="1"/>
</dbReference>
<keyword evidence="1 3" id="KW-0378">Hydrolase</keyword>
<organism evidence="3 4">
    <name type="scientific">Roseomonas gilardii</name>
    <dbReference type="NCBI Taxonomy" id="257708"/>
    <lineage>
        <taxon>Bacteria</taxon>
        <taxon>Pseudomonadati</taxon>
        <taxon>Pseudomonadota</taxon>
        <taxon>Alphaproteobacteria</taxon>
        <taxon>Acetobacterales</taxon>
        <taxon>Roseomonadaceae</taxon>
        <taxon>Roseomonas</taxon>
    </lineage>
</organism>
<dbReference type="InterPro" id="IPR052382">
    <property type="entry name" value="ABHD10_acyl-thioesterase"/>
</dbReference>
<proteinExistence type="predicted"/>
<dbReference type="Gene3D" id="3.40.50.1820">
    <property type="entry name" value="alpha/beta hydrolase"/>
    <property type="match status" value="1"/>
</dbReference>
<dbReference type="STRING" id="257708.RGI145_07225"/>
<gene>
    <name evidence="3" type="ORF">RGI145_07225</name>
</gene>
<dbReference type="PANTHER" id="PTHR16138">
    <property type="entry name" value="MYCOPHENOLIC ACID ACYL-GLUCURONIDE ESTERASE, MITOCHONDRIAL"/>
    <property type="match status" value="1"/>
</dbReference>
<protein>
    <submittedName>
        <fullName evidence="3">Alpha/beta hydrolase</fullName>
    </submittedName>
</protein>
<dbReference type="InterPro" id="IPR029058">
    <property type="entry name" value="AB_hydrolase_fold"/>
</dbReference>
<name>A0A1L7ADN9_9PROT</name>
<dbReference type="Pfam" id="PF12146">
    <property type="entry name" value="Hydrolase_4"/>
    <property type="match status" value="1"/>
</dbReference>